<dbReference type="EMBL" id="AUXW01000169">
    <property type="protein sequence ID" value="KKE82116.1"/>
    <property type="molecule type" value="Genomic_DNA"/>
</dbReference>
<proteinExistence type="predicted"/>
<gene>
    <name evidence="1" type="ORF">N479_19565</name>
</gene>
<accession>A0A0F6A8C9</accession>
<dbReference type="AlphaFoldDB" id="A0A0F6A8C9"/>
<protein>
    <submittedName>
        <fullName evidence="1">Uncharacterized protein</fullName>
    </submittedName>
</protein>
<dbReference type="PATRIC" id="fig|1129367.4.peg.3981"/>
<evidence type="ECO:0000313" key="1">
    <source>
        <dbReference type="EMBL" id="KKE82116.1"/>
    </source>
</evidence>
<sequence>MGKHITKARSAAIFLRKVIIVQKVSDNERSEYALFAQGEYRAKG</sequence>
<evidence type="ECO:0000313" key="2">
    <source>
        <dbReference type="Proteomes" id="UP000033434"/>
    </source>
</evidence>
<name>A0A0F6A8C9_9GAMM</name>
<comment type="caution">
    <text evidence="1">The sequence shown here is derived from an EMBL/GenBank/DDBJ whole genome shotgun (WGS) entry which is preliminary data.</text>
</comment>
<organism evidence="1 2">
    <name type="scientific">Pseudoalteromonas luteoviolacea S4054</name>
    <dbReference type="NCBI Taxonomy" id="1129367"/>
    <lineage>
        <taxon>Bacteria</taxon>
        <taxon>Pseudomonadati</taxon>
        <taxon>Pseudomonadota</taxon>
        <taxon>Gammaproteobacteria</taxon>
        <taxon>Alteromonadales</taxon>
        <taxon>Pseudoalteromonadaceae</taxon>
        <taxon>Pseudoalteromonas</taxon>
    </lineage>
</organism>
<reference evidence="1 2" key="1">
    <citation type="journal article" date="2015" name="BMC Genomics">
        <title>Genome mining reveals unlocked bioactive potential of marine Gram-negative bacteria.</title>
        <authorList>
            <person name="Machado H."/>
            <person name="Sonnenschein E.C."/>
            <person name="Melchiorsen J."/>
            <person name="Gram L."/>
        </authorList>
    </citation>
    <scope>NUCLEOTIDE SEQUENCE [LARGE SCALE GENOMIC DNA]</scope>
    <source>
        <strain evidence="1 2">S4054</strain>
    </source>
</reference>
<dbReference type="Proteomes" id="UP000033434">
    <property type="component" value="Unassembled WGS sequence"/>
</dbReference>